<evidence type="ECO:0000256" key="1">
    <source>
        <dbReference type="ARBA" id="ARBA00004496"/>
    </source>
</evidence>
<proteinExistence type="inferred from homology"/>
<sequence>MIKITKISVQKRSKERYNIFVDRGNGEEYGFSVDADILIKLGLKKGLELDEEELTEILDKDEEKKTHHLAIHFLSYRMRSITEMTDYLKKKEREQKHIEVVLSKLIEQNLLNDEMFAKAYIESKKLTLMKGPLKLKQELNQKGVGREQIDLALATFTEEEQIDKVIKWLDKQGNRKPKQSVSAFKQKLATQLMGKGFTRAVIETALNEVSFEVEPSEEWEALTFQAEKLERKYRSKYEGWQYKQRMKQALYQKGFSVEMITSYLSKSDDGELE</sequence>
<accession>A0AB39BYE9</accession>
<dbReference type="PANTHER" id="PTHR33602:SF1">
    <property type="entry name" value="REGULATORY PROTEIN RECX FAMILY PROTEIN"/>
    <property type="match status" value="1"/>
</dbReference>
<comment type="subcellular location">
    <subcellularLocation>
        <location evidence="1 5">Cytoplasm</location>
    </subcellularLocation>
</comment>
<dbReference type="InterPro" id="IPR036388">
    <property type="entry name" value="WH-like_DNA-bd_sf"/>
</dbReference>
<evidence type="ECO:0000259" key="7">
    <source>
        <dbReference type="Pfam" id="PF21981"/>
    </source>
</evidence>
<reference evidence="9" key="1">
    <citation type="submission" date="2024-07" db="EMBL/GenBank/DDBJ databases">
        <title>Identification and characteristics of an arsenic-resistant bacterial isolate, which belongs to a novel species.</title>
        <authorList>
            <person name="Juszczyk A."/>
            <person name="Kowalczyk A."/>
            <person name="Was K."/>
            <person name="Kosowicz W."/>
            <person name="Budzyn A."/>
            <person name="Latowski D."/>
        </authorList>
    </citation>
    <scope>NUCLEOTIDE SEQUENCE</scope>
    <source>
        <strain evidence="9">As8PL</strain>
    </source>
</reference>
<dbReference type="GO" id="GO:0006282">
    <property type="term" value="P:regulation of DNA repair"/>
    <property type="evidence" value="ECO:0007669"/>
    <property type="project" value="UniProtKB-UniRule"/>
</dbReference>
<comment type="function">
    <text evidence="5">Modulates RecA activity.</text>
</comment>
<keyword evidence="4 5" id="KW-0963">Cytoplasm</keyword>
<organism evidence="9">
    <name type="scientific">Alkalihalophilus sp. As8PL</name>
    <dbReference type="NCBI Taxonomy" id="3237103"/>
    <lineage>
        <taxon>Bacteria</taxon>
        <taxon>Bacillati</taxon>
        <taxon>Bacillota</taxon>
        <taxon>Bacilli</taxon>
        <taxon>Bacillales</taxon>
        <taxon>Bacillaceae</taxon>
        <taxon>Alkalihalophilus</taxon>
    </lineage>
</organism>
<dbReference type="RefSeq" id="WP_368505630.1">
    <property type="nucleotide sequence ID" value="NZ_CP162551.1"/>
</dbReference>
<dbReference type="PANTHER" id="PTHR33602">
    <property type="entry name" value="REGULATORY PROTEIN RECX FAMILY PROTEIN"/>
    <property type="match status" value="1"/>
</dbReference>
<dbReference type="NCBIfam" id="NF010733">
    <property type="entry name" value="PRK14135.1"/>
    <property type="match status" value="1"/>
</dbReference>
<feature type="domain" description="RecX third three-helical" evidence="7">
    <location>
        <begin position="217"/>
        <end position="264"/>
    </location>
</feature>
<evidence type="ECO:0000256" key="4">
    <source>
        <dbReference type="ARBA" id="ARBA00022490"/>
    </source>
</evidence>
<name>A0AB39BYE9_9BACI</name>
<dbReference type="Pfam" id="PF21981">
    <property type="entry name" value="RecX_HTH3"/>
    <property type="match status" value="1"/>
</dbReference>
<protein>
    <recommendedName>
        <fullName evidence="3 5">Regulatory protein RecX</fullName>
    </recommendedName>
</protein>
<evidence type="ECO:0000256" key="5">
    <source>
        <dbReference type="HAMAP-Rule" id="MF_01114"/>
    </source>
</evidence>
<feature type="domain" description="RecX first three-helical" evidence="8">
    <location>
        <begin position="69"/>
        <end position="105"/>
    </location>
</feature>
<evidence type="ECO:0000256" key="3">
    <source>
        <dbReference type="ARBA" id="ARBA00018111"/>
    </source>
</evidence>
<comment type="similarity">
    <text evidence="2 5">Belongs to the RecX family.</text>
</comment>
<dbReference type="InterPro" id="IPR053926">
    <property type="entry name" value="RecX_HTH_1st"/>
</dbReference>
<dbReference type="InterPro" id="IPR053924">
    <property type="entry name" value="RecX_HTH_2nd"/>
</dbReference>
<dbReference type="GO" id="GO:0005737">
    <property type="term" value="C:cytoplasm"/>
    <property type="evidence" value="ECO:0007669"/>
    <property type="project" value="UniProtKB-SubCell"/>
</dbReference>
<dbReference type="Gene3D" id="1.10.10.10">
    <property type="entry name" value="Winged helix-like DNA-binding domain superfamily/Winged helix DNA-binding domain"/>
    <property type="match status" value="4"/>
</dbReference>
<evidence type="ECO:0000259" key="6">
    <source>
        <dbReference type="Pfam" id="PF02631"/>
    </source>
</evidence>
<dbReference type="InterPro" id="IPR003783">
    <property type="entry name" value="Regulatory_RecX"/>
</dbReference>
<dbReference type="HAMAP" id="MF_01114">
    <property type="entry name" value="RecX"/>
    <property type="match status" value="1"/>
</dbReference>
<evidence type="ECO:0000256" key="2">
    <source>
        <dbReference type="ARBA" id="ARBA00009695"/>
    </source>
</evidence>
<evidence type="ECO:0000259" key="8">
    <source>
        <dbReference type="Pfam" id="PF21982"/>
    </source>
</evidence>
<dbReference type="Pfam" id="PF02631">
    <property type="entry name" value="RecX_HTH2"/>
    <property type="match status" value="1"/>
</dbReference>
<evidence type="ECO:0000313" key="9">
    <source>
        <dbReference type="EMBL" id="XDI38331.1"/>
    </source>
</evidence>
<dbReference type="Pfam" id="PF21982">
    <property type="entry name" value="RecX_HTH1"/>
    <property type="match status" value="1"/>
</dbReference>
<dbReference type="AlphaFoldDB" id="A0AB39BYE9"/>
<dbReference type="InterPro" id="IPR053925">
    <property type="entry name" value="RecX_HTH_3rd"/>
</dbReference>
<gene>
    <name evidence="5 9" type="primary">recX</name>
    <name evidence="9" type="ORF">AB3N04_08495</name>
</gene>
<feature type="domain" description="RecX second three-helical" evidence="6">
    <location>
        <begin position="112"/>
        <end position="153"/>
    </location>
</feature>
<dbReference type="EMBL" id="CP162551">
    <property type="protein sequence ID" value="XDI38331.1"/>
    <property type="molecule type" value="Genomic_DNA"/>
</dbReference>